<dbReference type="GO" id="GO:0004519">
    <property type="term" value="F:endonuclease activity"/>
    <property type="evidence" value="ECO:0007669"/>
    <property type="project" value="UniProtKB-KW"/>
</dbReference>
<accession>A0AAV4BGL3</accession>
<dbReference type="InterPro" id="IPR044925">
    <property type="entry name" value="His-Me_finger_sf"/>
</dbReference>
<protein>
    <submittedName>
        <fullName evidence="2">Endonuclease domain-containing 1 protein</fullName>
    </submittedName>
</protein>
<feature type="compositionally biased region" description="Low complexity" evidence="1">
    <location>
        <begin position="296"/>
        <end position="305"/>
    </location>
</feature>
<proteinExistence type="predicted"/>
<dbReference type="Gene3D" id="3.40.570.10">
    <property type="entry name" value="Extracellular Endonuclease, subunit A"/>
    <property type="match status" value="1"/>
</dbReference>
<dbReference type="SUPFAM" id="SSF54060">
    <property type="entry name" value="His-Me finger endonucleases"/>
    <property type="match status" value="1"/>
</dbReference>
<name>A0AAV4BGL3_9GAST</name>
<evidence type="ECO:0000313" key="3">
    <source>
        <dbReference type="Proteomes" id="UP000735302"/>
    </source>
</evidence>
<dbReference type="EMBL" id="BLXT01005393">
    <property type="protein sequence ID" value="GFO22481.1"/>
    <property type="molecule type" value="Genomic_DNA"/>
</dbReference>
<dbReference type="AlphaFoldDB" id="A0AAV4BGL3"/>
<keyword evidence="3" id="KW-1185">Reference proteome</keyword>
<keyword evidence="2" id="KW-0255">Endonuclease</keyword>
<dbReference type="Proteomes" id="UP000735302">
    <property type="component" value="Unassembled WGS sequence"/>
</dbReference>
<feature type="region of interest" description="Disordered" evidence="1">
    <location>
        <begin position="293"/>
        <end position="317"/>
    </location>
</feature>
<keyword evidence="2" id="KW-0540">Nuclease</keyword>
<keyword evidence="2" id="KW-0378">Hydrolase</keyword>
<evidence type="ECO:0000256" key="1">
    <source>
        <dbReference type="SAM" id="MobiDB-lite"/>
    </source>
</evidence>
<sequence>MWPGTLLSWDVIVAVNQRCRANKPATEAGDFAEGCWRNHVYGERLPVGVSNKQMRTYFICQRFAPTGRAGMTFGYKHTYFTTLYDINLRAPVMSLVKLTSLGDDIWPETDYFIEHGLVETDAKMMWIFQKPRKGMLTLADLDRCYDEQGCDLGLRQVLPQDYHNYFPETDHYTPTHLLWPDLMPSDPSHRLSTFTLTNMAPMLISLFKEWHAMVLKIRQFALEQCHIPYNFDLDIKHPGQFSSHRTHKAALYIASGVLPNLNPVVTTGRDVHVPFMFWMSGCCVQHYAPSASTDHGNNSSSSDNNNGDDKNNSKNKNNEVYMNWEDDTSHTGSKTNVSAFAVYIQNTKGSHVIAAPVLQLEMLLQDMYKMGQNLDDVTLFPGHDSVCSALKHDVSPWFQL</sequence>
<dbReference type="InterPro" id="IPR039015">
    <property type="entry name" value="ENDOD1"/>
</dbReference>
<dbReference type="InterPro" id="IPR044929">
    <property type="entry name" value="DNA/RNA_non-sp_Endonuclease_sf"/>
</dbReference>
<gene>
    <name evidence="2" type="ORF">PoB_004898600</name>
</gene>
<organism evidence="2 3">
    <name type="scientific">Plakobranchus ocellatus</name>
    <dbReference type="NCBI Taxonomy" id="259542"/>
    <lineage>
        <taxon>Eukaryota</taxon>
        <taxon>Metazoa</taxon>
        <taxon>Spiralia</taxon>
        <taxon>Lophotrochozoa</taxon>
        <taxon>Mollusca</taxon>
        <taxon>Gastropoda</taxon>
        <taxon>Heterobranchia</taxon>
        <taxon>Euthyneura</taxon>
        <taxon>Panpulmonata</taxon>
        <taxon>Sacoglossa</taxon>
        <taxon>Placobranchoidea</taxon>
        <taxon>Plakobranchidae</taxon>
        <taxon>Plakobranchus</taxon>
    </lineage>
</organism>
<comment type="caution">
    <text evidence="2">The sequence shown here is derived from an EMBL/GenBank/DDBJ whole genome shotgun (WGS) entry which is preliminary data.</text>
</comment>
<evidence type="ECO:0000313" key="2">
    <source>
        <dbReference type="EMBL" id="GFO22481.1"/>
    </source>
</evidence>
<dbReference type="PANTHER" id="PTHR21472:SF7">
    <property type="entry name" value="ENDONUCLEASE G, MITOCHONDRIAL-LIKE ISOFORM X2"/>
    <property type="match status" value="1"/>
</dbReference>
<dbReference type="PANTHER" id="PTHR21472">
    <property type="entry name" value="ENDONUCLEASE DOMAIN-CONTAINING 1 PROTEIN ENDOD1"/>
    <property type="match status" value="1"/>
</dbReference>
<reference evidence="2 3" key="1">
    <citation type="journal article" date="2021" name="Elife">
        <title>Chloroplast acquisition without the gene transfer in kleptoplastic sea slugs, Plakobranchus ocellatus.</title>
        <authorList>
            <person name="Maeda T."/>
            <person name="Takahashi S."/>
            <person name="Yoshida T."/>
            <person name="Shimamura S."/>
            <person name="Takaki Y."/>
            <person name="Nagai Y."/>
            <person name="Toyoda A."/>
            <person name="Suzuki Y."/>
            <person name="Arimoto A."/>
            <person name="Ishii H."/>
            <person name="Satoh N."/>
            <person name="Nishiyama T."/>
            <person name="Hasebe M."/>
            <person name="Maruyama T."/>
            <person name="Minagawa J."/>
            <person name="Obokata J."/>
            <person name="Shigenobu S."/>
        </authorList>
    </citation>
    <scope>NUCLEOTIDE SEQUENCE [LARGE SCALE GENOMIC DNA]</scope>
</reference>